<reference evidence="2 3" key="2">
    <citation type="submission" date="2018-11" db="EMBL/GenBank/DDBJ databases">
        <authorList>
            <consortium name="Pathogen Informatics"/>
        </authorList>
    </citation>
    <scope>NUCLEOTIDE SEQUENCE [LARGE SCALE GENOMIC DNA]</scope>
</reference>
<feature type="compositionally biased region" description="Low complexity" evidence="1">
    <location>
        <begin position="22"/>
        <end position="33"/>
    </location>
</feature>
<dbReference type="EMBL" id="UYRT01023958">
    <property type="protein sequence ID" value="VDK61856.1"/>
    <property type="molecule type" value="Genomic_DNA"/>
</dbReference>
<dbReference type="AlphaFoldDB" id="A0A183DHY2"/>
<reference evidence="4" key="1">
    <citation type="submission" date="2016-06" db="UniProtKB">
        <authorList>
            <consortium name="WormBaseParasite"/>
        </authorList>
    </citation>
    <scope>IDENTIFICATION</scope>
</reference>
<proteinExistence type="predicted"/>
<evidence type="ECO:0000313" key="3">
    <source>
        <dbReference type="Proteomes" id="UP000271098"/>
    </source>
</evidence>
<name>A0A183DHY2_9BILA</name>
<organism evidence="4">
    <name type="scientific">Gongylonema pulchrum</name>
    <dbReference type="NCBI Taxonomy" id="637853"/>
    <lineage>
        <taxon>Eukaryota</taxon>
        <taxon>Metazoa</taxon>
        <taxon>Ecdysozoa</taxon>
        <taxon>Nematoda</taxon>
        <taxon>Chromadorea</taxon>
        <taxon>Rhabditida</taxon>
        <taxon>Spirurina</taxon>
        <taxon>Spiruromorpha</taxon>
        <taxon>Spiruroidea</taxon>
        <taxon>Gongylonematidae</taxon>
        <taxon>Gongylonema</taxon>
    </lineage>
</organism>
<evidence type="ECO:0000313" key="4">
    <source>
        <dbReference type="WBParaSite" id="GPUH_0000833201-mRNA-1"/>
    </source>
</evidence>
<evidence type="ECO:0000313" key="2">
    <source>
        <dbReference type="EMBL" id="VDK61856.1"/>
    </source>
</evidence>
<protein>
    <submittedName>
        <fullName evidence="2 4">Uncharacterized protein</fullName>
    </submittedName>
</protein>
<feature type="compositionally biased region" description="Basic and acidic residues" evidence="1">
    <location>
        <begin position="12"/>
        <end position="21"/>
    </location>
</feature>
<evidence type="ECO:0000256" key="1">
    <source>
        <dbReference type="SAM" id="MobiDB-lite"/>
    </source>
</evidence>
<feature type="compositionally biased region" description="Basic and acidic residues" evidence="1">
    <location>
        <begin position="36"/>
        <end position="53"/>
    </location>
</feature>
<dbReference type="WBParaSite" id="GPUH_0000833201-mRNA-1">
    <property type="protein sequence ID" value="GPUH_0000833201-mRNA-1"/>
    <property type="gene ID" value="GPUH_0000833201"/>
</dbReference>
<accession>A0A183DHY2</accession>
<dbReference type="Proteomes" id="UP000271098">
    <property type="component" value="Unassembled WGS sequence"/>
</dbReference>
<keyword evidence="3" id="KW-1185">Reference proteome</keyword>
<gene>
    <name evidence="2" type="ORF">GPUH_LOCUS8324</name>
</gene>
<feature type="region of interest" description="Disordered" evidence="1">
    <location>
        <begin position="1"/>
        <end position="68"/>
    </location>
</feature>
<sequence>MTTSTTVTSGLKDGDYTELSKEATTSAAKSSNAGDSRAKHGTNDISEELKDENSSEQPDSSFRTDPAEFAASAETTASAMEKISNALTRKLKKLRAESGAATFRKHPKSLKSKKLKVIFRLSPSFGRFTAHHYLLEFMNLEFDIRNEFYASLTILLSYASEK</sequence>